<evidence type="ECO:0000313" key="2">
    <source>
        <dbReference type="EMBL" id="KAF2145318.1"/>
    </source>
</evidence>
<feature type="domain" description="DUF7888" evidence="1">
    <location>
        <begin position="1"/>
        <end position="100"/>
    </location>
</feature>
<evidence type="ECO:0000313" key="3">
    <source>
        <dbReference type="Proteomes" id="UP000799438"/>
    </source>
</evidence>
<dbReference type="Pfam" id="PF25411">
    <property type="entry name" value="DUF7888"/>
    <property type="match status" value="1"/>
</dbReference>
<dbReference type="OrthoDB" id="3478218at2759"/>
<dbReference type="EMBL" id="ML995477">
    <property type="protein sequence ID" value="KAF2145318.1"/>
    <property type="molecule type" value="Genomic_DNA"/>
</dbReference>
<feature type="non-terminal residue" evidence="2">
    <location>
        <position position="1"/>
    </location>
</feature>
<dbReference type="RefSeq" id="XP_033401030.1">
    <property type="nucleotide sequence ID" value="XM_033536461.1"/>
</dbReference>
<dbReference type="AlphaFoldDB" id="A0A6A6BNR9"/>
<name>A0A6A6BNR9_9PEZI</name>
<accession>A0A6A6BNR9</accession>
<dbReference type="InterPro" id="IPR057210">
    <property type="entry name" value="DUF7888"/>
</dbReference>
<proteinExistence type="predicted"/>
<gene>
    <name evidence="2" type="ORF">K452DRAFT_220391</name>
</gene>
<keyword evidence="3" id="KW-1185">Reference proteome</keyword>
<dbReference type="PANTHER" id="PTHR40845:SF1">
    <property type="match status" value="1"/>
</dbReference>
<evidence type="ECO:0000259" key="1">
    <source>
        <dbReference type="Pfam" id="PF25411"/>
    </source>
</evidence>
<organism evidence="2 3">
    <name type="scientific">Aplosporella prunicola CBS 121167</name>
    <dbReference type="NCBI Taxonomy" id="1176127"/>
    <lineage>
        <taxon>Eukaryota</taxon>
        <taxon>Fungi</taxon>
        <taxon>Dikarya</taxon>
        <taxon>Ascomycota</taxon>
        <taxon>Pezizomycotina</taxon>
        <taxon>Dothideomycetes</taxon>
        <taxon>Dothideomycetes incertae sedis</taxon>
        <taxon>Botryosphaeriales</taxon>
        <taxon>Aplosporellaceae</taxon>
        <taxon>Aplosporella</taxon>
    </lineage>
</organism>
<reference evidence="2" key="1">
    <citation type="journal article" date="2020" name="Stud. Mycol.">
        <title>101 Dothideomycetes genomes: a test case for predicting lifestyles and emergence of pathogens.</title>
        <authorList>
            <person name="Haridas S."/>
            <person name="Albert R."/>
            <person name="Binder M."/>
            <person name="Bloem J."/>
            <person name="Labutti K."/>
            <person name="Salamov A."/>
            <person name="Andreopoulos B."/>
            <person name="Baker S."/>
            <person name="Barry K."/>
            <person name="Bills G."/>
            <person name="Bluhm B."/>
            <person name="Cannon C."/>
            <person name="Castanera R."/>
            <person name="Culley D."/>
            <person name="Daum C."/>
            <person name="Ezra D."/>
            <person name="Gonzalez J."/>
            <person name="Henrissat B."/>
            <person name="Kuo A."/>
            <person name="Liang C."/>
            <person name="Lipzen A."/>
            <person name="Lutzoni F."/>
            <person name="Magnuson J."/>
            <person name="Mondo S."/>
            <person name="Nolan M."/>
            <person name="Ohm R."/>
            <person name="Pangilinan J."/>
            <person name="Park H.-J."/>
            <person name="Ramirez L."/>
            <person name="Alfaro M."/>
            <person name="Sun H."/>
            <person name="Tritt A."/>
            <person name="Yoshinaga Y."/>
            <person name="Zwiers L.-H."/>
            <person name="Turgeon B."/>
            <person name="Goodwin S."/>
            <person name="Spatafora J."/>
            <person name="Crous P."/>
            <person name="Grigoriev I."/>
        </authorList>
    </citation>
    <scope>NUCLEOTIDE SEQUENCE</scope>
    <source>
        <strain evidence="2">CBS 121167</strain>
    </source>
</reference>
<sequence length="100" mass="11215">ARENFVKNTVREMWKKRAGDNEAAICYNMGYAVSDTTKVRELSTVEFKLGSLMTDYDCFFMSGPDNHFESQGDGGYINLGVMSNDGYCTFDGATDDVYCK</sequence>
<protein>
    <recommendedName>
        <fullName evidence="1">DUF7888 domain-containing protein</fullName>
    </recommendedName>
</protein>
<dbReference type="PANTHER" id="PTHR40845">
    <property type="match status" value="1"/>
</dbReference>
<dbReference type="Proteomes" id="UP000799438">
    <property type="component" value="Unassembled WGS sequence"/>
</dbReference>
<dbReference type="GeneID" id="54293957"/>